<accession>A0A5S3N8Y4</accession>
<evidence type="ECO:0000313" key="3">
    <source>
        <dbReference type="Proteomes" id="UP000307140"/>
    </source>
</evidence>
<dbReference type="OrthoDB" id="849114at2"/>
<name>A0A5S3N8Y4_9FLAO</name>
<feature type="signal peptide" evidence="1">
    <location>
        <begin position="1"/>
        <end position="21"/>
    </location>
</feature>
<evidence type="ECO:0000256" key="1">
    <source>
        <dbReference type="SAM" id="SignalP"/>
    </source>
</evidence>
<organism evidence="2 3">
    <name type="scientific">Polaribacter aestuariivivens</name>
    <dbReference type="NCBI Taxonomy" id="2304626"/>
    <lineage>
        <taxon>Bacteria</taxon>
        <taxon>Pseudomonadati</taxon>
        <taxon>Bacteroidota</taxon>
        <taxon>Flavobacteriia</taxon>
        <taxon>Flavobacteriales</taxon>
        <taxon>Flavobacteriaceae</taxon>
    </lineage>
</organism>
<dbReference type="EMBL" id="VANR01000004">
    <property type="protein sequence ID" value="TMM29919.1"/>
    <property type="molecule type" value="Genomic_DNA"/>
</dbReference>
<comment type="caution">
    <text evidence="2">The sequence shown here is derived from an EMBL/GenBank/DDBJ whole genome shotgun (WGS) entry which is preliminary data.</text>
</comment>
<gene>
    <name evidence="2" type="ORF">FDT66_08605</name>
</gene>
<dbReference type="AlphaFoldDB" id="A0A5S3N8Y4"/>
<sequence>MKVLKYLLVCLLVFTSCKAKKYVMGTPVIAEKMSAKKVAKKHVSVYFDKQTIDAKLSANFDNGKINQSISVYMRIDKDKVIWLKGTKFITIFKAKITPTSVSYYSPYAKNYFEGNFSILEKILGTEINYNQLQNLLLGQSILDLKENKQDVEIVNNTYVLRPQSSDGVFHKHFGVNPGHFKLDFQSVINVFTDQMLQVKYPAYRMVKDEIFPQEINIQAKQGKQITKIDFTLKSVEFNTAIDTSFSIPNGYKRIDL</sequence>
<reference evidence="2 3" key="1">
    <citation type="submission" date="2019-05" db="EMBL/GenBank/DDBJ databases">
        <title>Polaribacter aestuariivivens sp. nov., isolated from a tidal flat.</title>
        <authorList>
            <person name="Yoon J.-H."/>
        </authorList>
    </citation>
    <scope>NUCLEOTIDE SEQUENCE [LARGE SCALE GENOMIC DNA]</scope>
    <source>
        <strain evidence="2 3">DBTF-3</strain>
    </source>
</reference>
<keyword evidence="3" id="KW-1185">Reference proteome</keyword>
<dbReference type="InterPro" id="IPR025634">
    <property type="entry name" value="DUF4292"/>
</dbReference>
<proteinExistence type="predicted"/>
<dbReference type="PROSITE" id="PS51257">
    <property type="entry name" value="PROKAR_LIPOPROTEIN"/>
    <property type="match status" value="1"/>
</dbReference>
<keyword evidence="1" id="KW-0732">Signal</keyword>
<feature type="chain" id="PRO_5024416854" evidence="1">
    <location>
        <begin position="22"/>
        <end position="256"/>
    </location>
</feature>
<protein>
    <submittedName>
        <fullName evidence="2">DUF4292 domain-containing protein</fullName>
    </submittedName>
</protein>
<dbReference type="Proteomes" id="UP000307140">
    <property type="component" value="Unassembled WGS sequence"/>
</dbReference>
<evidence type="ECO:0000313" key="2">
    <source>
        <dbReference type="EMBL" id="TMM29919.1"/>
    </source>
</evidence>
<dbReference type="Pfam" id="PF14125">
    <property type="entry name" value="DUF4292"/>
    <property type="match status" value="1"/>
</dbReference>